<dbReference type="PROSITE" id="PS50893">
    <property type="entry name" value="ABC_TRANSPORTER_2"/>
    <property type="match status" value="2"/>
</dbReference>
<evidence type="ECO:0000256" key="5">
    <source>
        <dbReference type="ARBA" id="ARBA00022801"/>
    </source>
</evidence>
<dbReference type="Pfam" id="PF12848">
    <property type="entry name" value="ABC_tran_Xtn"/>
    <property type="match status" value="1"/>
</dbReference>
<dbReference type="CDD" id="cd03221">
    <property type="entry name" value="ABCF_EF-3"/>
    <property type="match status" value="2"/>
</dbReference>
<keyword evidence="4 11" id="KW-0227">DNA damage</keyword>
<dbReference type="GO" id="GO:0005524">
    <property type="term" value="F:ATP binding"/>
    <property type="evidence" value="ECO:0007669"/>
    <property type="project" value="UniProtKB-UniRule"/>
</dbReference>
<dbReference type="GO" id="GO:0003677">
    <property type="term" value="F:DNA binding"/>
    <property type="evidence" value="ECO:0007669"/>
    <property type="project" value="UniProtKB-UniRule"/>
</dbReference>
<feature type="coiled-coil region" evidence="11">
    <location>
        <begin position="605"/>
        <end position="632"/>
    </location>
</feature>
<dbReference type="EC" id="3.6.1.-" evidence="11"/>
<dbReference type="PANTHER" id="PTHR42855">
    <property type="entry name" value="ABC TRANSPORTER ATP-BINDING SUBUNIT"/>
    <property type="match status" value="1"/>
</dbReference>
<dbReference type="FunFam" id="3.40.50.300:FF:000011">
    <property type="entry name" value="Putative ABC transporter ATP-binding component"/>
    <property type="match status" value="1"/>
</dbReference>
<feature type="compositionally biased region" description="Basic and acidic residues" evidence="12">
    <location>
        <begin position="536"/>
        <end position="558"/>
    </location>
</feature>
<keyword evidence="3 11" id="KW-0547">Nucleotide-binding</keyword>
<name>A0A0K6IJ84_9GAMM</name>
<evidence type="ECO:0000259" key="13">
    <source>
        <dbReference type="PROSITE" id="PS50893"/>
    </source>
</evidence>
<dbReference type="Gene3D" id="1.10.287.380">
    <property type="entry name" value="Valyl-tRNA synthetase, C-terminal domain"/>
    <property type="match status" value="1"/>
</dbReference>
<feature type="binding site" evidence="11">
    <location>
        <begin position="36"/>
        <end position="43"/>
    </location>
    <ligand>
        <name>ATP</name>
        <dbReference type="ChEBI" id="CHEBI:30616"/>
        <label>1</label>
    </ligand>
</feature>
<comment type="similarity">
    <text evidence="10 11">Belongs to the ABC transporter superfamily. ABCF family. Uup subfamily.</text>
</comment>
<feature type="binding site" evidence="11">
    <location>
        <begin position="348"/>
        <end position="355"/>
    </location>
    <ligand>
        <name>ATP</name>
        <dbReference type="ChEBI" id="CHEBI:30616"/>
        <label>2</label>
    </ligand>
</feature>
<dbReference type="GO" id="GO:0006281">
    <property type="term" value="P:DNA repair"/>
    <property type="evidence" value="ECO:0007669"/>
    <property type="project" value="UniProtKB-KW"/>
</dbReference>
<evidence type="ECO:0000256" key="7">
    <source>
        <dbReference type="ARBA" id="ARBA00023125"/>
    </source>
</evidence>
<feature type="domain" description="ABC transporter" evidence="13">
    <location>
        <begin position="316"/>
        <end position="534"/>
    </location>
</feature>
<dbReference type="GO" id="GO:0043022">
    <property type="term" value="F:ribosome binding"/>
    <property type="evidence" value="ECO:0007669"/>
    <property type="project" value="UniProtKB-UniRule"/>
</dbReference>
<keyword evidence="15" id="KW-1185">Reference proteome</keyword>
<keyword evidence="1 11" id="KW-0963">Cytoplasm</keyword>
<dbReference type="InterPro" id="IPR032781">
    <property type="entry name" value="ABC_tran_Xtn"/>
</dbReference>
<comment type="catalytic activity">
    <reaction evidence="9 11">
        <text>ATP + H2O = ADP + phosphate + H(+)</text>
        <dbReference type="Rhea" id="RHEA:13065"/>
        <dbReference type="ChEBI" id="CHEBI:15377"/>
        <dbReference type="ChEBI" id="CHEBI:15378"/>
        <dbReference type="ChEBI" id="CHEBI:30616"/>
        <dbReference type="ChEBI" id="CHEBI:43474"/>
        <dbReference type="ChEBI" id="CHEBI:456216"/>
    </reaction>
</comment>
<evidence type="ECO:0000256" key="6">
    <source>
        <dbReference type="ARBA" id="ARBA00022840"/>
    </source>
</evidence>
<evidence type="ECO:0000256" key="11">
    <source>
        <dbReference type="HAMAP-Rule" id="MF_00848"/>
    </source>
</evidence>
<keyword evidence="5 11" id="KW-0378">Hydrolase</keyword>
<keyword evidence="11" id="KW-0175">Coiled coil</keyword>
<dbReference type="Gene3D" id="3.40.50.300">
    <property type="entry name" value="P-loop containing nucleotide triphosphate hydrolases"/>
    <property type="match status" value="2"/>
</dbReference>
<keyword evidence="8 11" id="KW-0234">DNA repair</keyword>
<dbReference type="InterPro" id="IPR027417">
    <property type="entry name" value="P-loop_NTPase"/>
</dbReference>
<dbReference type="RefSeq" id="WP_055462365.1">
    <property type="nucleotide sequence ID" value="NZ_CYHG01000003.1"/>
</dbReference>
<sequence>MSLLTLDQVSVAFGHHPLLSKVSFSAEAGERVAIIGRNGAGKSTFLKIIAGEVIPDEGVIRVEGGMRVAQLPQELPEANNKTVREVVSEGGGDIHLLMQRYNELLADYDEAHHDELARIQNELDKRQGWDLDQRVNHMIQRLALPADKLMSELSGGWRRRVILAQALLSNPDVLLLDEPTNHLDVPTIEWMESQLKQFRGLILFITHDRRFLENLANRIIELDRGNMLSFSGNLTAFLDYKEKLLEEEERANALFDKKLAEEEAWIRQGIKARRTRNEGRVRALKALREERKERVNRQGTAKMALDSKEKSGKLVAEFTQVAHSFGDKVILQPMDLVVGRGDRIGLIGPNGCGKSTFLKILLGQLTPNQGTVRQGTKLEIAYFDQLRDQLDPEKTVADNVGEGKDTIEINGQNRHIIGYLQDFLFPPERARTPVKALSGGERNRVLLAKLFTKSANLLVLDEPTNDLDVETLELLEELLMNYDGTLLLVSHDRAFLDNVVTSTIAFEGNGKVQEYVGGYEDWIRQGGKFPDESTAEVEKPVKAEKKSEAPKKAAEPAKPKSKLSYKLQREFDLMPDLIAELEETLEELGNITAAADFYTGDQDKVQATLAKLAETEQALENAMERWVELEEMQNG</sequence>
<evidence type="ECO:0000313" key="15">
    <source>
        <dbReference type="Proteomes" id="UP000182769"/>
    </source>
</evidence>
<dbReference type="STRING" id="1137284.GCA_001418205_01257"/>
<dbReference type="GO" id="GO:0005737">
    <property type="term" value="C:cytoplasm"/>
    <property type="evidence" value="ECO:0007669"/>
    <property type="project" value="UniProtKB-SubCell"/>
</dbReference>
<evidence type="ECO:0000256" key="8">
    <source>
        <dbReference type="ARBA" id="ARBA00023204"/>
    </source>
</evidence>
<dbReference type="Proteomes" id="UP000182769">
    <property type="component" value="Unassembled WGS sequence"/>
</dbReference>
<reference evidence="15" key="1">
    <citation type="submission" date="2015-08" db="EMBL/GenBank/DDBJ databases">
        <authorList>
            <person name="Varghese N."/>
        </authorList>
    </citation>
    <scope>NUCLEOTIDE SEQUENCE [LARGE SCALE GENOMIC DNA]</scope>
    <source>
        <strain evidence="15">JCM 18476</strain>
    </source>
</reference>
<gene>
    <name evidence="11" type="primary">uup</name>
    <name evidence="14" type="ORF">Ga0061065_103258</name>
</gene>
<dbReference type="InterPro" id="IPR032524">
    <property type="entry name" value="ABC_tran_C"/>
</dbReference>
<proteinExistence type="inferred from homology"/>
<dbReference type="PROSITE" id="PS00211">
    <property type="entry name" value="ABC_TRANSPORTER_1"/>
    <property type="match status" value="2"/>
</dbReference>
<comment type="subcellular location">
    <subcellularLocation>
        <location evidence="11">Cytoplasm</location>
    </subcellularLocation>
    <text evidence="11">Associates with ribosomes.</text>
</comment>
<feature type="region of interest" description="Disordered" evidence="12">
    <location>
        <begin position="530"/>
        <end position="560"/>
    </location>
</feature>
<dbReference type="InterPro" id="IPR003593">
    <property type="entry name" value="AAA+_ATPase"/>
</dbReference>
<accession>A0A0K6IJ84</accession>
<dbReference type="AlphaFoldDB" id="A0A0K6IJ84"/>
<evidence type="ECO:0000256" key="12">
    <source>
        <dbReference type="SAM" id="MobiDB-lite"/>
    </source>
</evidence>
<keyword evidence="7 11" id="KW-0238">DNA-binding</keyword>
<dbReference type="Pfam" id="PF16326">
    <property type="entry name" value="ABC_tran_CTD"/>
    <property type="match status" value="1"/>
</dbReference>
<evidence type="ECO:0000313" key="14">
    <source>
        <dbReference type="EMBL" id="CUB03407.1"/>
    </source>
</evidence>
<dbReference type="InterPro" id="IPR051309">
    <property type="entry name" value="ABCF_ATPase"/>
</dbReference>
<dbReference type="InterPro" id="IPR037118">
    <property type="entry name" value="Val-tRNA_synth_C_sf"/>
</dbReference>
<keyword evidence="2 11" id="KW-0677">Repeat</keyword>
<dbReference type="InterPro" id="IPR043686">
    <property type="entry name" value="Uup"/>
</dbReference>
<evidence type="ECO:0000256" key="10">
    <source>
        <dbReference type="ARBA" id="ARBA00061478"/>
    </source>
</evidence>
<keyword evidence="6 11" id="KW-0067">ATP-binding</keyword>
<feature type="domain" description="ABC transporter" evidence="13">
    <location>
        <begin position="4"/>
        <end position="249"/>
    </location>
</feature>
<dbReference type="GO" id="GO:0016887">
    <property type="term" value="F:ATP hydrolysis activity"/>
    <property type="evidence" value="ECO:0007669"/>
    <property type="project" value="UniProtKB-UniRule"/>
</dbReference>
<protein>
    <recommendedName>
        <fullName evidence="11">ATP-binding protein Uup</fullName>
        <ecNumber evidence="11">3.6.1.-</ecNumber>
    </recommendedName>
</protein>
<organism evidence="14 15">
    <name type="scientific">Marinomonas fungiae</name>
    <dbReference type="NCBI Taxonomy" id="1137284"/>
    <lineage>
        <taxon>Bacteria</taxon>
        <taxon>Pseudomonadati</taxon>
        <taxon>Pseudomonadota</taxon>
        <taxon>Gammaproteobacteria</taxon>
        <taxon>Oceanospirillales</taxon>
        <taxon>Oceanospirillaceae</taxon>
        <taxon>Marinomonas</taxon>
    </lineage>
</organism>
<evidence type="ECO:0000256" key="1">
    <source>
        <dbReference type="ARBA" id="ARBA00022490"/>
    </source>
</evidence>
<dbReference type="OrthoDB" id="9776369at2"/>
<dbReference type="InterPro" id="IPR003439">
    <property type="entry name" value="ABC_transporter-like_ATP-bd"/>
</dbReference>
<dbReference type="Pfam" id="PF00005">
    <property type="entry name" value="ABC_tran"/>
    <property type="match status" value="2"/>
</dbReference>
<dbReference type="InterPro" id="IPR017871">
    <property type="entry name" value="ABC_transporter-like_CS"/>
</dbReference>
<dbReference type="SMART" id="SM00382">
    <property type="entry name" value="AAA"/>
    <property type="match status" value="2"/>
</dbReference>
<dbReference type="FunFam" id="3.40.50.300:FF:000309">
    <property type="entry name" value="ABC transporter ATP-binding protein"/>
    <property type="match status" value="1"/>
</dbReference>
<evidence type="ECO:0000256" key="9">
    <source>
        <dbReference type="ARBA" id="ARBA00049360"/>
    </source>
</evidence>
<evidence type="ECO:0000256" key="2">
    <source>
        <dbReference type="ARBA" id="ARBA00022737"/>
    </source>
</evidence>
<comment type="function">
    <text evidence="11">Probably plays a role in ribosome assembly or function. May be involved in resolution of branched DNA intermediates that result from template switching in postreplication gaps. Binds DNA and has ATPase activity.</text>
</comment>
<dbReference type="HAMAP" id="MF_00848">
    <property type="entry name" value="Uup"/>
    <property type="match status" value="1"/>
</dbReference>
<evidence type="ECO:0000256" key="4">
    <source>
        <dbReference type="ARBA" id="ARBA00022763"/>
    </source>
</evidence>
<dbReference type="EMBL" id="CYHG01000003">
    <property type="protein sequence ID" value="CUB03407.1"/>
    <property type="molecule type" value="Genomic_DNA"/>
</dbReference>
<evidence type="ECO:0000256" key="3">
    <source>
        <dbReference type="ARBA" id="ARBA00022741"/>
    </source>
</evidence>
<dbReference type="PANTHER" id="PTHR42855:SF1">
    <property type="entry name" value="ABC TRANSPORTER DOMAIN-CONTAINING PROTEIN"/>
    <property type="match status" value="1"/>
</dbReference>
<dbReference type="SUPFAM" id="SSF52540">
    <property type="entry name" value="P-loop containing nucleoside triphosphate hydrolases"/>
    <property type="match status" value="2"/>
</dbReference>